<evidence type="ECO:0000313" key="1">
    <source>
        <dbReference type="EMBL" id="SDM53903.1"/>
    </source>
</evidence>
<dbReference type="OrthoDB" id="7994644at2"/>
<dbReference type="STRING" id="392333.SAMN05660860_02695"/>
<dbReference type="Proteomes" id="UP000182146">
    <property type="component" value="Unassembled WGS sequence"/>
</dbReference>
<proteinExistence type="predicted"/>
<name>A0A1G9U268_9BACT</name>
<dbReference type="AlphaFoldDB" id="A0A1G9U268"/>
<protein>
    <submittedName>
        <fullName evidence="1">Uncharacterized protein</fullName>
    </submittedName>
</protein>
<reference evidence="1 2" key="1">
    <citation type="submission" date="2016-10" db="EMBL/GenBank/DDBJ databases">
        <authorList>
            <person name="de Groot N.N."/>
        </authorList>
    </citation>
    <scope>NUCLEOTIDE SEQUENCE [LARGE SCALE GENOMIC DNA]</scope>
    <source>
        <strain evidence="1 2">DSM 17813</strain>
    </source>
</reference>
<dbReference type="EMBL" id="FNGU01000007">
    <property type="protein sequence ID" value="SDM53903.1"/>
    <property type="molecule type" value="Genomic_DNA"/>
</dbReference>
<dbReference type="RefSeq" id="WP_139172171.1">
    <property type="nucleotide sequence ID" value="NZ_FNGU01000007.1"/>
</dbReference>
<accession>A0A1G9U268</accession>
<organism evidence="1 2">
    <name type="scientific">Geoalkalibacter ferrihydriticus</name>
    <dbReference type="NCBI Taxonomy" id="392333"/>
    <lineage>
        <taxon>Bacteria</taxon>
        <taxon>Pseudomonadati</taxon>
        <taxon>Thermodesulfobacteriota</taxon>
        <taxon>Desulfuromonadia</taxon>
        <taxon>Desulfuromonadales</taxon>
        <taxon>Geoalkalibacteraceae</taxon>
        <taxon>Geoalkalibacter</taxon>
    </lineage>
</organism>
<evidence type="ECO:0000313" key="2">
    <source>
        <dbReference type="Proteomes" id="UP000182146"/>
    </source>
</evidence>
<sequence>MRERLIRMNLWDEGDRRNPAQDMNCAWSVLARLGAPYRFGGRTPDGRVEFLVLDLADGRVVASGCGTTSEEAMCRAALAARGVQETNAVRH</sequence>
<gene>
    <name evidence="1" type="ORF">SAMN05660860_02695</name>
</gene>